<keyword evidence="9" id="KW-0456">Lyase</keyword>
<dbReference type="PANTHER" id="PTHR11455:SF9">
    <property type="entry name" value="CRYPTOCHROME CIRCADIAN CLOCK 5 ISOFORM X1"/>
    <property type="match status" value="1"/>
</dbReference>
<feature type="domain" description="Photolyase/cryptochrome alpha/beta" evidence="8">
    <location>
        <begin position="6"/>
        <end position="135"/>
    </location>
</feature>
<feature type="binding site" evidence="5">
    <location>
        <position position="252"/>
    </location>
    <ligand>
        <name>FAD</name>
        <dbReference type="ChEBI" id="CHEBI:57692"/>
    </ligand>
</feature>
<dbReference type="PRINTS" id="PR00147">
    <property type="entry name" value="DNAPHOTLYASE"/>
</dbReference>
<keyword evidence="10" id="KW-1185">Reference proteome</keyword>
<dbReference type="InterPro" id="IPR002081">
    <property type="entry name" value="Cryptochrome/DNA_photolyase_1"/>
</dbReference>
<evidence type="ECO:0000256" key="5">
    <source>
        <dbReference type="PIRSR" id="PIRSR602081-1"/>
    </source>
</evidence>
<sequence length="428" mass="51020">MKSKFEIAVFWFRRDLRLHDNTALFYALNSGCKVLPIFIFDEAILNELPKNDARASFIHQTLNTIHIDLTENKSSLYIKKGNVKKVWQELLNEYNIKKVFFNKDYEPYALKRDTEISNFLIENNIEVSSYKDQVIFESGEILKADGKPYTVYTPYKNKWWNLYNSKELKLFPSENFKNNFVELSIKFPSLGEIDFIESSIKVKKINRSSILDYEKFRDFPTSETSNTSVYLRFGLISVRKLFKYAQIKNETYCNELIWREFFMQILHQFPKVVNENFKPKYNFIPWRNNEEEFKKWCEGNTGYPIVDAGMRELNQTGYMHNRVRMVVASFLNKHLLIDWRWGEAYFAEKLLDYDLAANNGNWQWAAGTGCDSAPYFRVFNPTTQQHKFDPDFKYIKKWNPNYKDIPEIVEHKFARLRYLEVVKASFVQ</sequence>
<evidence type="ECO:0000313" key="10">
    <source>
        <dbReference type="Proteomes" id="UP000199595"/>
    </source>
</evidence>
<feature type="binding site" evidence="5">
    <location>
        <position position="213"/>
    </location>
    <ligand>
        <name>FAD</name>
        <dbReference type="ChEBI" id="CHEBI:57692"/>
    </ligand>
</feature>
<dbReference type="PROSITE" id="PS00691">
    <property type="entry name" value="DNA_PHOTOLYASES_1_2"/>
    <property type="match status" value="1"/>
</dbReference>
<gene>
    <name evidence="9" type="ORF">SAMN05444411_10452</name>
</gene>
<evidence type="ECO:0000313" key="9">
    <source>
        <dbReference type="EMBL" id="SDX25794.1"/>
    </source>
</evidence>
<keyword evidence="4 7" id="KW-0157">Chromophore</keyword>
<dbReference type="InterPro" id="IPR018394">
    <property type="entry name" value="DNA_photolyase_1_CS_C"/>
</dbReference>
<dbReference type="GO" id="GO:0071949">
    <property type="term" value="F:FAD binding"/>
    <property type="evidence" value="ECO:0007669"/>
    <property type="project" value="TreeGrafter"/>
</dbReference>
<dbReference type="PANTHER" id="PTHR11455">
    <property type="entry name" value="CRYPTOCHROME"/>
    <property type="match status" value="1"/>
</dbReference>
<evidence type="ECO:0000256" key="3">
    <source>
        <dbReference type="ARBA" id="ARBA00022827"/>
    </source>
</evidence>
<feature type="binding site" evidence="5">
    <location>
        <begin position="352"/>
        <end position="354"/>
    </location>
    <ligand>
        <name>FAD</name>
        <dbReference type="ChEBI" id="CHEBI:57692"/>
    </ligand>
</feature>
<dbReference type="STRING" id="762486.SAMN05444411_10452"/>
<evidence type="ECO:0000256" key="7">
    <source>
        <dbReference type="RuleBase" id="RU004182"/>
    </source>
</evidence>
<dbReference type="GO" id="GO:0003677">
    <property type="term" value="F:DNA binding"/>
    <property type="evidence" value="ECO:0007669"/>
    <property type="project" value="TreeGrafter"/>
</dbReference>
<dbReference type="PROSITE" id="PS51645">
    <property type="entry name" value="PHR_CRY_ALPHA_BETA"/>
    <property type="match status" value="1"/>
</dbReference>
<dbReference type="InterPro" id="IPR014729">
    <property type="entry name" value="Rossmann-like_a/b/a_fold"/>
</dbReference>
<dbReference type="SUPFAM" id="SSF52425">
    <property type="entry name" value="Cryptochrome/photolyase, N-terminal domain"/>
    <property type="match status" value="1"/>
</dbReference>
<dbReference type="Pfam" id="PF03441">
    <property type="entry name" value="FAD_binding_7"/>
    <property type="match status" value="1"/>
</dbReference>
<dbReference type="Proteomes" id="UP000199595">
    <property type="component" value="Unassembled WGS sequence"/>
</dbReference>
<organism evidence="9 10">
    <name type="scientific">Lutibacter oricola</name>
    <dbReference type="NCBI Taxonomy" id="762486"/>
    <lineage>
        <taxon>Bacteria</taxon>
        <taxon>Pseudomonadati</taxon>
        <taxon>Bacteroidota</taxon>
        <taxon>Flavobacteriia</taxon>
        <taxon>Flavobacteriales</taxon>
        <taxon>Flavobacteriaceae</taxon>
        <taxon>Lutibacter</taxon>
    </lineage>
</organism>
<evidence type="ECO:0000256" key="2">
    <source>
        <dbReference type="ARBA" id="ARBA00022630"/>
    </source>
</evidence>
<protein>
    <submittedName>
        <fullName evidence="9">Deoxyribodipyrimidine photo-lyase</fullName>
    </submittedName>
</protein>
<dbReference type="OrthoDB" id="9772484at2"/>
<proteinExistence type="inferred from homology"/>
<dbReference type="GO" id="GO:0006950">
    <property type="term" value="P:response to stress"/>
    <property type="evidence" value="ECO:0007669"/>
    <property type="project" value="UniProtKB-ARBA"/>
</dbReference>
<comment type="cofactor">
    <cofactor evidence="5">
        <name>FAD</name>
        <dbReference type="ChEBI" id="CHEBI:57692"/>
    </cofactor>
    <text evidence="5">Binds 1 FAD per subunit.</text>
</comment>
<reference evidence="10" key="1">
    <citation type="submission" date="2016-10" db="EMBL/GenBank/DDBJ databases">
        <authorList>
            <person name="Varghese N."/>
            <person name="Submissions S."/>
        </authorList>
    </citation>
    <scope>NUCLEOTIDE SEQUENCE [LARGE SCALE GENOMIC DNA]</scope>
    <source>
        <strain evidence="10">DSM 24956</strain>
    </source>
</reference>
<dbReference type="SUPFAM" id="SSF48173">
    <property type="entry name" value="Cryptochrome/photolyase FAD-binding domain"/>
    <property type="match status" value="1"/>
</dbReference>
<dbReference type="EMBL" id="FNNJ01000004">
    <property type="protein sequence ID" value="SDX25794.1"/>
    <property type="molecule type" value="Genomic_DNA"/>
</dbReference>
<feature type="site" description="Electron transfer via tryptophanyl radical" evidence="6">
    <location>
        <position position="362"/>
    </location>
</feature>
<feature type="site" description="Electron transfer via tryptophanyl radical" evidence="6">
    <location>
        <position position="339"/>
    </location>
</feature>
<dbReference type="InterPro" id="IPR005101">
    <property type="entry name" value="Cryptochr/Photolyase_FAD-bd"/>
</dbReference>
<dbReference type="PROSITE" id="PS00394">
    <property type="entry name" value="DNA_PHOTOLYASES_1_1"/>
    <property type="match status" value="1"/>
</dbReference>
<feature type="binding site" evidence="5">
    <location>
        <begin position="224"/>
        <end position="228"/>
    </location>
    <ligand>
        <name>FAD</name>
        <dbReference type="ChEBI" id="CHEBI:57692"/>
    </ligand>
</feature>
<evidence type="ECO:0000256" key="1">
    <source>
        <dbReference type="ARBA" id="ARBA00001932"/>
    </source>
</evidence>
<dbReference type="AlphaFoldDB" id="A0A1H3A9C0"/>
<dbReference type="InterPro" id="IPR036134">
    <property type="entry name" value="Crypto/Photolyase_FAD-like_sf"/>
</dbReference>
<dbReference type="InterPro" id="IPR036155">
    <property type="entry name" value="Crypto/Photolyase_N_sf"/>
</dbReference>
<dbReference type="GO" id="GO:0003904">
    <property type="term" value="F:deoxyribodipyrimidine photo-lyase activity"/>
    <property type="evidence" value="ECO:0007669"/>
    <property type="project" value="TreeGrafter"/>
</dbReference>
<dbReference type="Gene3D" id="1.25.40.80">
    <property type="match status" value="1"/>
</dbReference>
<accession>A0A1H3A9C0</accession>
<evidence type="ECO:0000256" key="6">
    <source>
        <dbReference type="PIRSR" id="PIRSR602081-2"/>
    </source>
</evidence>
<dbReference type="Pfam" id="PF00875">
    <property type="entry name" value="DNA_photolyase"/>
    <property type="match status" value="1"/>
</dbReference>
<dbReference type="InterPro" id="IPR006050">
    <property type="entry name" value="DNA_photolyase_N"/>
</dbReference>
<dbReference type="Gene3D" id="3.40.50.620">
    <property type="entry name" value="HUPs"/>
    <property type="match status" value="1"/>
</dbReference>
<keyword evidence="2 5" id="KW-0285">Flavoprotein</keyword>
<feature type="binding site" evidence="5">
    <location>
        <begin position="255"/>
        <end position="262"/>
    </location>
    <ligand>
        <name>FAD</name>
        <dbReference type="ChEBI" id="CHEBI:57692"/>
    </ligand>
</feature>
<dbReference type="GO" id="GO:0009416">
    <property type="term" value="P:response to light stimulus"/>
    <property type="evidence" value="ECO:0007669"/>
    <property type="project" value="TreeGrafter"/>
</dbReference>
<comment type="similarity">
    <text evidence="7">Belongs to the DNA photolyase family.</text>
</comment>
<name>A0A1H3A9C0_9FLAO</name>
<dbReference type="RefSeq" id="WP_090123116.1">
    <property type="nucleotide sequence ID" value="NZ_FNNJ01000004.1"/>
</dbReference>
<evidence type="ECO:0000259" key="8">
    <source>
        <dbReference type="PROSITE" id="PS51645"/>
    </source>
</evidence>
<comment type="cofactor">
    <cofactor evidence="1">
        <name>(6R)-5,10-methylene-5,6,7,8-tetrahydrofolate</name>
        <dbReference type="ChEBI" id="CHEBI:15636"/>
    </cofactor>
</comment>
<feature type="site" description="Electron transfer via tryptophanyl radical" evidence="6">
    <location>
        <position position="286"/>
    </location>
</feature>
<keyword evidence="3 5" id="KW-0274">FAD</keyword>
<dbReference type="Gene3D" id="1.10.579.10">
    <property type="entry name" value="DNA Cyclobutane Dipyrimidine Photolyase, subunit A, domain 3"/>
    <property type="match status" value="1"/>
</dbReference>
<evidence type="ECO:0000256" key="4">
    <source>
        <dbReference type="ARBA" id="ARBA00022991"/>
    </source>
</evidence>
<dbReference type="GO" id="GO:0006139">
    <property type="term" value="P:nucleobase-containing compound metabolic process"/>
    <property type="evidence" value="ECO:0007669"/>
    <property type="project" value="UniProtKB-ARBA"/>
</dbReference>